<evidence type="ECO:0000313" key="2">
    <source>
        <dbReference type="EMBL" id="PZG01898.1"/>
    </source>
</evidence>
<dbReference type="RefSeq" id="WP_111132986.1">
    <property type="nucleotide sequence ID" value="NZ_POUB01000018.1"/>
</dbReference>
<protein>
    <submittedName>
        <fullName evidence="2">Peptidase</fullName>
    </submittedName>
</protein>
<dbReference type="PANTHER" id="PTHR34219">
    <property type="entry name" value="IRON-REGULATED INNER MEMBRANE PROTEIN-RELATED"/>
    <property type="match status" value="1"/>
</dbReference>
<gene>
    <name evidence="2" type="ORF">C1I99_05160</name>
</gene>
<dbReference type="EMBL" id="POUB01000018">
    <property type="protein sequence ID" value="PZG01898.1"/>
    <property type="molecule type" value="Genomic_DNA"/>
</dbReference>
<feature type="transmembrane region" description="Helical" evidence="1">
    <location>
        <begin position="352"/>
        <end position="373"/>
    </location>
</feature>
<dbReference type="AlphaFoldDB" id="A0A2W2DQB7"/>
<keyword evidence="1" id="KW-0472">Membrane</keyword>
<dbReference type="Proteomes" id="UP000248749">
    <property type="component" value="Unassembled WGS sequence"/>
</dbReference>
<organism evidence="2 3">
    <name type="scientific">Micromonospora deserti</name>
    <dbReference type="NCBI Taxonomy" id="2070366"/>
    <lineage>
        <taxon>Bacteria</taxon>
        <taxon>Bacillati</taxon>
        <taxon>Actinomycetota</taxon>
        <taxon>Actinomycetes</taxon>
        <taxon>Micromonosporales</taxon>
        <taxon>Micromonosporaceae</taxon>
        <taxon>Micromonospora</taxon>
    </lineage>
</organism>
<keyword evidence="1" id="KW-0812">Transmembrane</keyword>
<dbReference type="Pfam" id="PF03929">
    <property type="entry name" value="PepSY_TM"/>
    <property type="match status" value="1"/>
</dbReference>
<proteinExistence type="predicted"/>
<feature type="transmembrane region" description="Helical" evidence="1">
    <location>
        <begin position="401"/>
        <end position="429"/>
    </location>
</feature>
<dbReference type="PANTHER" id="PTHR34219:SF1">
    <property type="entry name" value="PEPSY DOMAIN-CONTAINING PROTEIN"/>
    <property type="match status" value="1"/>
</dbReference>
<feature type="transmembrane region" description="Helical" evidence="1">
    <location>
        <begin position="142"/>
        <end position="160"/>
    </location>
</feature>
<evidence type="ECO:0000313" key="3">
    <source>
        <dbReference type="Proteomes" id="UP000248749"/>
    </source>
</evidence>
<evidence type="ECO:0000256" key="1">
    <source>
        <dbReference type="SAM" id="Phobius"/>
    </source>
</evidence>
<keyword evidence="3" id="KW-1185">Reference proteome</keyword>
<dbReference type="OrthoDB" id="9791166at2"/>
<name>A0A2W2DQB7_9ACTN</name>
<keyword evidence="1" id="KW-1133">Transmembrane helix</keyword>
<accession>A0A2W2DQB7</accession>
<reference evidence="2 3" key="1">
    <citation type="submission" date="2018-01" db="EMBL/GenBank/DDBJ databases">
        <title>Draft genome sequence of Salinispora sp. 13K206.</title>
        <authorList>
            <person name="Sahin N."/>
            <person name="Saygin H."/>
            <person name="Ay H."/>
        </authorList>
    </citation>
    <scope>NUCLEOTIDE SEQUENCE [LARGE SCALE GENOMIC DNA]</scope>
    <source>
        <strain evidence="2 3">13K206</strain>
    </source>
</reference>
<dbReference type="InterPro" id="IPR005625">
    <property type="entry name" value="PepSY-ass_TM"/>
</dbReference>
<sequence>MHFYAGILIGPVLLVAALSGGLYALSPQLEKALYADLLTPAAASTTRVPLAQQVAVAEQASTVENLVAVRPAPEGGTTRVIFNDGSFAESYRHAVFVDPSTGKVLGQETVYGTTGAMPVRSWIDELHRSLHLGDTGRYYSELAASWLWVVVLGGLALWVARARTRRSMRAAFLPEKSVRGRARTRSWHAAVGIWMASGFLALSATGLTWSQLAGENVAELRAQLGWSTPSVNTTTTAPTVVGGEHSEHGGGMATATGAVDVTTIDKVWAVARAAEVDSDQVEIALPKGEGRTWTVTEVHRAYPTSVDVAAVDPATLQVTDVVRFADYPLMAKLARWGVDIHMGTLFGLANQIVLAILALGLAVMIVLGYRMWWQRRPTRATGWPLRTAYPSGGLRTLPWPALGAVVIVAVAFGIFLPLLGLSLLAFLIVDLTLAARRRLTARS</sequence>
<comment type="caution">
    <text evidence="2">The sequence shown here is derived from an EMBL/GenBank/DDBJ whole genome shotgun (WGS) entry which is preliminary data.</text>
</comment>